<feature type="transmembrane region" description="Helical" evidence="1">
    <location>
        <begin position="111"/>
        <end position="134"/>
    </location>
</feature>
<dbReference type="Proteomes" id="UP001266357">
    <property type="component" value="Unassembled WGS sequence"/>
</dbReference>
<gene>
    <name evidence="2" type="ORF">RM573_00090</name>
</gene>
<comment type="caution">
    <text evidence="2">The sequence shown here is derived from an EMBL/GenBank/DDBJ whole genome shotgun (WGS) entry which is preliminary data.</text>
</comment>
<keyword evidence="1" id="KW-1133">Transmembrane helix</keyword>
<name>A0ABU2ZYN4_9GAMM</name>
<keyword evidence="1" id="KW-0812">Transmembrane</keyword>
<sequence length="147" mass="16372">MEKVKTEGGIENENLFRALVTAPIAVFFVIIAVNSVTSSGLFLFKFIFVCMAVYFSLSTLAYAAFYSNDHQTEKADKIFNNKNFFNLVFTAPISLSLIIFTALSFSSNASLFFNIVFGALAFISCLYTIAYAAFYTNDCYEDNAEAH</sequence>
<organism evidence="2 3">
    <name type="scientific">Thalassotalea castellviae</name>
    <dbReference type="NCBI Taxonomy" id="3075612"/>
    <lineage>
        <taxon>Bacteria</taxon>
        <taxon>Pseudomonadati</taxon>
        <taxon>Pseudomonadota</taxon>
        <taxon>Gammaproteobacteria</taxon>
        <taxon>Alteromonadales</taxon>
        <taxon>Colwelliaceae</taxon>
        <taxon>Thalassotalea</taxon>
    </lineage>
</organism>
<keyword evidence="1" id="KW-0472">Membrane</keyword>
<proteinExistence type="predicted"/>
<protein>
    <recommendedName>
        <fullName evidence="4">DUF3147 family protein</fullName>
    </recommendedName>
</protein>
<feature type="transmembrane region" description="Helical" evidence="1">
    <location>
        <begin position="42"/>
        <end position="63"/>
    </location>
</feature>
<keyword evidence="3" id="KW-1185">Reference proteome</keyword>
<feature type="transmembrane region" description="Helical" evidence="1">
    <location>
        <begin position="84"/>
        <end position="105"/>
    </location>
</feature>
<evidence type="ECO:0008006" key="4">
    <source>
        <dbReference type="Google" id="ProtNLM"/>
    </source>
</evidence>
<reference evidence="2 3" key="1">
    <citation type="submission" date="2023-09" db="EMBL/GenBank/DDBJ databases">
        <authorList>
            <person name="Rey-Velasco X."/>
        </authorList>
    </citation>
    <scope>NUCLEOTIDE SEQUENCE [LARGE SCALE GENOMIC DNA]</scope>
    <source>
        <strain evidence="2 3">W431</strain>
    </source>
</reference>
<evidence type="ECO:0000313" key="3">
    <source>
        <dbReference type="Proteomes" id="UP001266357"/>
    </source>
</evidence>
<accession>A0ABU2ZYN4</accession>
<evidence type="ECO:0000256" key="1">
    <source>
        <dbReference type="SAM" id="Phobius"/>
    </source>
</evidence>
<evidence type="ECO:0000313" key="2">
    <source>
        <dbReference type="EMBL" id="MDT0601993.1"/>
    </source>
</evidence>
<feature type="transmembrane region" description="Helical" evidence="1">
    <location>
        <begin position="15"/>
        <end position="36"/>
    </location>
</feature>
<dbReference type="RefSeq" id="WP_311575350.1">
    <property type="nucleotide sequence ID" value="NZ_JAVRIF010000001.1"/>
</dbReference>
<dbReference type="EMBL" id="JAVRIF010000001">
    <property type="protein sequence ID" value="MDT0601993.1"/>
    <property type="molecule type" value="Genomic_DNA"/>
</dbReference>